<keyword evidence="1" id="KW-0812">Transmembrane</keyword>
<sequence>MRLLAYFLVILVIGLYGSSGFLYPFFVKAEILVSHVLPLVLRGFASIPTMFNGAFRGDIALLALACFLLDWLFVRLAHLVRS</sequence>
<reference evidence="3" key="1">
    <citation type="submission" date="2016-01" db="EMBL/GenBank/DDBJ databases">
        <authorList>
            <person name="Mitreva M."/>
            <person name="Pepin K.H."/>
            <person name="Mihindukulasuriya K.A."/>
            <person name="Fulton R."/>
            <person name="Fronick C."/>
            <person name="O'Laughlin M."/>
            <person name="Miner T."/>
            <person name="Herter B."/>
            <person name="Rosa B.A."/>
            <person name="Cordes M."/>
            <person name="Tomlinson C."/>
            <person name="Wollam A."/>
            <person name="Palsikar V.B."/>
            <person name="Mardis E.R."/>
            <person name="Wilson R.K."/>
        </authorList>
    </citation>
    <scope>NUCLEOTIDE SEQUENCE [LARGE SCALE GENOMIC DNA]</scope>
    <source>
        <strain evidence="3">DNF00019</strain>
    </source>
</reference>
<dbReference type="PATRIC" id="fig|1393034.3.peg.963"/>
<dbReference type="EMBL" id="LSCR01000029">
    <property type="protein sequence ID" value="KXB33770.1"/>
    <property type="molecule type" value="Genomic_DNA"/>
</dbReference>
<gene>
    <name evidence="2" type="ORF">HMPREF3192_00998</name>
</gene>
<dbReference type="STRING" id="1393034.HMPREF3192_00998"/>
<organism evidence="2 3">
    <name type="scientific">Atopobium deltae</name>
    <dbReference type="NCBI Taxonomy" id="1393034"/>
    <lineage>
        <taxon>Bacteria</taxon>
        <taxon>Bacillati</taxon>
        <taxon>Actinomycetota</taxon>
        <taxon>Coriobacteriia</taxon>
        <taxon>Coriobacteriales</taxon>
        <taxon>Atopobiaceae</taxon>
        <taxon>Atopobium</taxon>
    </lineage>
</organism>
<name>A0A133XS56_9ACTN</name>
<keyword evidence="1" id="KW-1133">Transmembrane helix</keyword>
<evidence type="ECO:0000313" key="3">
    <source>
        <dbReference type="Proteomes" id="UP000070675"/>
    </source>
</evidence>
<protein>
    <submittedName>
        <fullName evidence="2">Monovalent cation/H+ antiporter subunit G family protein</fullName>
    </submittedName>
</protein>
<evidence type="ECO:0000256" key="1">
    <source>
        <dbReference type="SAM" id="Phobius"/>
    </source>
</evidence>
<dbReference type="AlphaFoldDB" id="A0A133XS56"/>
<comment type="caution">
    <text evidence="2">The sequence shown here is derived from an EMBL/GenBank/DDBJ whole genome shotgun (WGS) entry which is preliminary data.</text>
</comment>
<proteinExistence type="predicted"/>
<evidence type="ECO:0000313" key="2">
    <source>
        <dbReference type="EMBL" id="KXB33770.1"/>
    </source>
</evidence>
<feature type="transmembrane region" description="Helical" evidence="1">
    <location>
        <begin position="53"/>
        <end position="74"/>
    </location>
</feature>
<dbReference type="Proteomes" id="UP000070675">
    <property type="component" value="Unassembled WGS sequence"/>
</dbReference>
<keyword evidence="1" id="KW-0472">Membrane</keyword>
<keyword evidence="3" id="KW-1185">Reference proteome</keyword>
<accession>A0A133XS56</accession>